<organism evidence="3 4">
    <name type="scientific">Mycolicibacterium thermoresistibile</name>
    <name type="common">Mycobacterium thermoresistibile</name>
    <dbReference type="NCBI Taxonomy" id="1797"/>
    <lineage>
        <taxon>Bacteria</taxon>
        <taxon>Bacillati</taxon>
        <taxon>Actinomycetota</taxon>
        <taxon>Actinomycetes</taxon>
        <taxon>Mycobacteriales</taxon>
        <taxon>Mycobacteriaceae</taxon>
        <taxon>Mycolicibacterium</taxon>
    </lineage>
</organism>
<reference evidence="4" key="2">
    <citation type="submission" date="2016-02" db="EMBL/GenBank/DDBJ databases">
        <title>Draft genome sequence of five rapidly growing Mycobacterium species.</title>
        <authorList>
            <person name="Katahira K."/>
            <person name="Gotou Y."/>
            <person name="Iida K."/>
            <person name="Ogura Y."/>
            <person name="Hayashi T."/>
        </authorList>
    </citation>
    <scope>NUCLEOTIDE SEQUENCE [LARGE SCALE GENOMIC DNA]</scope>
    <source>
        <strain evidence="4">JCM6362</strain>
    </source>
</reference>
<dbReference type="AlphaFoldDB" id="A0A100XEK6"/>
<feature type="compositionally biased region" description="Low complexity" evidence="1">
    <location>
        <begin position="106"/>
        <end position="116"/>
    </location>
</feature>
<accession>A0A100XEK6</accession>
<dbReference type="Proteomes" id="UP000069654">
    <property type="component" value="Unassembled WGS sequence"/>
</dbReference>
<feature type="region of interest" description="Disordered" evidence="1">
    <location>
        <begin position="1"/>
        <end position="22"/>
    </location>
</feature>
<keyword evidence="2" id="KW-1133">Transmembrane helix</keyword>
<evidence type="ECO:0000313" key="4">
    <source>
        <dbReference type="Proteomes" id="UP000069654"/>
    </source>
</evidence>
<evidence type="ECO:0000256" key="1">
    <source>
        <dbReference type="SAM" id="MobiDB-lite"/>
    </source>
</evidence>
<dbReference type="EMBL" id="BCTB01000013">
    <property type="protein sequence ID" value="GAT15181.1"/>
    <property type="molecule type" value="Genomic_DNA"/>
</dbReference>
<proteinExistence type="predicted"/>
<reference evidence="3 4" key="1">
    <citation type="journal article" date="2016" name="Genome Announc.">
        <title>Draft Genome Sequences of Five Rapidly Growing Mycobacterium Species, M. thermoresistibile, M. fortuitum subsp. acetamidolyticum, M. canariasense, M. brisbanense, and M. novocastrense.</title>
        <authorList>
            <person name="Katahira K."/>
            <person name="Ogura Y."/>
            <person name="Gotoh Y."/>
            <person name="Hayashi T."/>
        </authorList>
    </citation>
    <scope>NUCLEOTIDE SEQUENCE [LARGE SCALE GENOMIC DNA]</scope>
    <source>
        <strain evidence="3 4">JCM6362</strain>
    </source>
</reference>
<sequence length="136" mass="14392">MTTEKTRPEIPPGAAEDADAAATGNIRRGPLLGLVTLIAIGLFFGPNARKGPRSERVANPEGKVHYRRNLHNPTLFGDRHHADRVAGPDHELVAVRGLQPRAVASAGGLAAVSSRRPSGRPVEELGEVSNRCAAPE</sequence>
<evidence type="ECO:0000313" key="3">
    <source>
        <dbReference type="EMBL" id="GAT15181.1"/>
    </source>
</evidence>
<comment type="caution">
    <text evidence="3">The sequence shown here is derived from an EMBL/GenBank/DDBJ whole genome shotgun (WGS) entry which is preliminary data.</text>
</comment>
<feature type="transmembrane region" description="Helical" evidence="2">
    <location>
        <begin position="29"/>
        <end position="46"/>
    </location>
</feature>
<gene>
    <name evidence="3" type="ORF">RMCT_2151</name>
</gene>
<dbReference type="STRING" id="1797.RMCT_2151"/>
<name>A0A100XEK6_MYCTH</name>
<keyword evidence="2" id="KW-0812">Transmembrane</keyword>
<protein>
    <submittedName>
        <fullName evidence="3">Putative membrane protein</fullName>
    </submittedName>
</protein>
<feature type="region of interest" description="Disordered" evidence="1">
    <location>
        <begin position="106"/>
        <end position="136"/>
    </location>
</feature>
<keyword evidence="2" id="KW-0472">Membrane</keyword>
<evidence type="ECO:0000256" key="2">
    <source>
        <dbReference type="SAM" id="Phobius"/>
    </source>
</evidence>